<dbReference type="InterPro" id="IPR036388">
    <property type="entry name" value="WH-like_DNA-bd_sf"/>
</dbReference>
<dbReference type="PANTHER" id="PTHR44688">
    <property type="entry name" value="DNA-BINDING TRANSCRIPTIONAL ACTIVATOR DEVR_DOSR"/>
    <property type="match status" value="1"/>
</dbReference>
<evidence type="ECO:0000313" key="6">
    <source>
        <dbReference type="Proteomes" id="UP000238362"/>
    </source>
</evidence>
<evidence type="ECO:0000256" key="1">
    <source>
        <dbReference type="ARBA" id="ARBA00023015"/>
    </source>
</evidence>
<dbReference type="SMART" id="SM00421">
    <property type="entry name" value="HTH_LUXR"/>
    <property type="match status" value="1"/>
</dbReference>
<accession>A0A2T0LNH8</accession>
<sequence>MIATQTELVLDEPTRELCAAVAAGRLAPARLAVVAPGGYGKTALLDHLAASRTRAGGSVAWFGEGTDGTGTADLVLVDAAHELGDAQLAELRRLAGDDRAGLVIAARPWPRPAELNRVLGRLRAQVVLRPFDRAQTRSALGREREWLTDFVHAETGGVPGFVTRLGHALAARPRREVPAAALTGFRAELDRMPPDVLRVLLAVDAGAGLDADLLGALLGREHDDVAELVDAARATGLLSHDGTLLPVAAKALRAAVPSDRRQGVARRLVRLQLERSGPVLPVVRSLLGAGLTGPELAKGFEAAAEEVATTEPALAARLYEAAVDAGSPPGAVGARWAELAARAGDLDTALRLADEVVAAGDAPDRAGGARVAGTALALRGQLARSAELFRWSGTTLSTVYAAIGSLGTGRLAEARQLLERPASGEPPTLLSGAMSATARALLDSVSATPTAALSALVSAAETLEPVARSALLPDSPAALGAVVGLHCGELGIAESLLERAIAAECGGGTLAARHRLLLAWIAMVRGDAELAGERLRAAGEELAPRDWLFAVGLRVGLARRASDLAALRLIWREACEAVIRHPADLFTILPFGEFSVAAARLGDRDRLGHRLRQVWDLLHALGDPPLWTVPLHWSGLHAAIIAERQDEARDHVAALAAGADRGPYFAAVASAAECWLRVIAGDVDAERVETAARGLHDAGLWWDAARLAGQAAIRTTDRKAMVALLDSARMLQGRPGPAAPGDAVAATTGSAKLSERELQVAELVVAGRTYKQVGDQLYISAKTVEHHMARMRQRLGATSRSDLLAQLRALLAARE</sequence>
<gene>
    <name evidence="5" type="ORF">B0I33_111174</name>
</gene>
<dbReference type="SUPFAM" id="SSF46894">
    <property type="entry name" value="C-terminal effector domain of the bipartite response regulators"/>
    <property type="match status" value="1"/>
</dbReference>
<name>A0A2T0LNH8_9PSEU</name>
<dbReference type="GO" id="GO:0003677">
    <property type="term" value="F:DNA binding"/>
    <property type="evidence" value="ECO:0007669"/>
    <property type="project" value="UniProtKB-KW"/>
</dbReference>
<dbReference type="AlphaFoldDB" id="A0A2T0LNH8"/>
<evidence type="ECO:0000256" key="2">
    <source>
        <dbReference type="ARBA" id="ARBA00023125"/>
    </source>
</evidence>
<reference evidence="5 6" key="1">
    <citation type="submission" date="2018-03" db="EMBL/GenBank/DDBJ databases">
        <title>Genomic Encyclopedia of Type Strains, Phase III (KMG-III): the genomes of soil and plant-associated and newly described type strains.</title>
        <authorList>
            <person name="Whitman W."/>
        </authorList>
    </citation>
    <scope>NUCLEOTIDE SEQUENCE [LARGE SCALE GENOMIC DNA]</scope>
    <source>
        <strain evidence="5 6">CGMCC 4.7125</strain>
    </source>
</reference>
<dbReference type="PROSITE" id="PS50043">
    <property type="entry name" value="HTH_LUXR_2"/>
    <property type="match status" value="1"/>
</dbReference>
<evidence type="ECO:0000256" key="3">
    <source>
        <dbReference type="ARBA" id="ARBA00023163"/>
    </source>
</evidence>
<dbReference type="Gene3D" id="1.10.10.10">
    <property type="entry name" value="Winged helix-like DNA-binding domain superfamily/Winged helix DNA-binding domain"/>
    <property type="match status" value="1"/>
</dbReference>
<dbReference type="InterPro" id="IPR016032">
    <property type="entry name" value="Sig_transdc_resp-reg_C-effctor"/>
</dbReference>
<keyword evidence="3" id="KW-0804">Transcription</keyword>
<dbReference type="GO" id="GO:0006355">
    <property type="term" value="P:regulation of DNA-templated transcription"/>
    <property type="evidence" value="ECO:0007669"/>
    <property type="project" value="InterPro"/>
</dbReference>
<dbReference type="OrthoDB" id="4811808at2"/>
<dbReference type="EMBL" id="PVNH01000011">
    <property type="protein sequence ID" value="PRX44661.1"/>
    <property type="molecule type" value="Genomic_DNA"/>
</dbReference>
<feature type="domain" description="HTH luxR-type" evidence="4">
    <location>
        <begin position="746"/>
        <end position="811"/>
    </location>
</feature>
<evidence type="ECO:0000259" key="4">
    <source>
        <dbReference type="PROSITE" id="PS50043"/>
    </source>
</evidence>
<keyword evidence="1" id="KW-0805">Transcription regulation</keyword>
<dbReference type="PANTHER" id="PTHR44688:SF16">
    <property type="entry name" value="DNA-BINDING TRANSCRIPTIONAL ACTIVATOR DEVR_DOSR"/>
    <property type="match status" value="1"/>
</dbReference>
<keyword evidence="2" id="KW-0238">DNA-binding</keyword>
<dbReference type="Pfam" id="PF00196">
    <property type="entry name" value="GerE"/>
    <property type="match status" value="1"/>
</dbReference>
<dbReference type="CDD" id="cd06170">
    <property type="entry name" value="LuxR_C_like"/>
    <property type="match status" value="1"/>
</dbReference>
<dbReference type="Proteomes" id="UP000238362">
    <property type="component" value="Unassembled WGS sequence"/>
</dbReference>
<evidence type="ECO:0000313" key="5">
    <source>
        <dbReference type="EMBL" id="PRX44661.1"/>
    </source>
</evidence>
<dbReference type="RefSeq" id="WP_106181319.1">
    <property type="nucleotide sequence ID" value="NZ_PVNH01000011.1"/>
</dbReference>
<comment type="caution">
    <text evidence="5">The sequence shown here is derived from an EMBL/GenBank/DDBJ whole genome shotgun (WGS) entry which is preliminary data.</text>
</comment>
<proteinExistence type="predicted"/>
<dbReference type="InterPro" id="IPR000792">
    <property type="entry name" value="Tscrpt_reg_LuxR_C"/>
</dbReference>
<dbReference type="PROSITE" id="PS00622">
    <property type="entry name" value="HTH_LUXR_1"/>
    <property type="match status" value="1"/>
</dbReference>
<protein>
    <submittedName>
        <fullName evidence="5">Regulatory LuxR family protein</fullName>
    </submittedName>
</protein>
<dbReference type="PRINTS" id="PR00038">
    <property type="entry name" value="HTHLUXR"/>
</dbReference>
<organism evidence="5 6">
    <name type="scientific">Prauserella shujinwangii</name>
    <dbReference type="NCBI Taxonomy" id="1453103"/>
    <lineage>
        <taxon>Bacteria</taxon>
        <taxon>Bacillati</taxon>
        <taxon>Actinomycetota</taxon>
        <taxon>Actinomycetes</taxon>
        <taxon>Pseudonocardiales</taxon>
        <taxon>Pseudonocardiaceae</taxon>
        <taxon>Prauserella</taxon>
    </lineage>
</organism>
<keyword evidence="6" id="KW-1185">Reference proteome</keyword>